<reference evidence="2 3" key="1">
    <citation type="submission" date="2023-07" db="EMBL/GenBank/DDBJ databases">
        <title>Sequencing the genomes of 1000 actinobacteria strains.</title>
        <authorList>
            <person name="Klenk H.-P."/>
        </authorList>
    </citation>
    <scope>NUCLEOTIDE SEQUENCE [LARGE SCALE GENOMIC DNA]</scope>
    <source>
        <strain evidence="2 3">DSM 46740</strain>
    </source>
</reference>
<dbReference type="Proteomes" id="UP001225356">
    <property type="component" value="Unassembled WGS sequence"/>
</dbReference>
<proteinExistence type="predicted"/>
<gene>
    <name evidence="2" type="ORF">J2853_001330</name>
</gene>
<accession>A0ABT9Q7R0</accession>
<dbReference type="RefSeq" id="WP_307556002.1">
    <property type="nucleotide sequence ID" value="NZ_JAUSQU010000001.1"/>
</dbReference>
<comment type="caution">
    <text evidence="2">The sequence shown here is derived from an EMBL/GenBank/DDBJ whole genome shotgun (WGS) entry which is preliminary data.</text>
</comment>
<sequence length="65" mass="6951">MEQRPTAVVSGHKDRPGRTTPAPSTGPAAISWTSDDRSPKGPLPHNGLAQDNGDRTHRPDRDLLG</sequence>
<evidence type="ECO:0000313" key="2">
    <source>
        <dbReference type="EMBL" id="MDP9842119.1"/>
    </source>
</evidence>
<keyword evidence="3" id="KW-1185">Reference proteome</keyword>
<organism evidence="2 3">
    <name type="scientific">Streptosporangium lutulentum</name>
    <dbReference type="NCBI Taxonomy" id="1461250"/>
    <lineage>
        <taxon>Bacteria</taxon>
        <taxon>Bacillati</taxon>
        <taxon>Actinomycetota</taxon>
        <taxon>Actinomycetes</taxon>
        <taxon>Streptosporangiales</taxon>
        <taxon>Streptosporangiaceae</taxon>
        <taxon>Streptosporangium</taxon>
    </lineage>
</organism>
<feature type="region of interest" description="Disordered" evidence="1">
    <location>
        <begin position="1"/>
        <end position="65"/>
    </location>
</feature>
<name>A0ABT9Q7R0_9ACTN</name>
<feature type="compositionally biased region" description="Basic and acidic residues" evidence="1">
    <location>
        <begin position="52"/>
        <end position="65"/>
    </location>
</feature>
<evidence type="ECO:0000313" key="3">
    <source>
        <dbReference type="Proteomes" id="UP001225356"/>
    </source>
</evidence>
<dbReference type="EMBL" id="JAUSQU010000001">
    <property type="protein sequence ID" value="MDP9842119.1"/>
    <property type="molecule type" value="Genomic_DNA"/>
</dbReference>
<evidence type="ECO:0000256" key="1">
    <source>
        <dbReference type="SAM" id="MobiDB-lite"/>
    </source>
</evidence>
<protein>
    <submittedName>
        <fullName evidence="2">Uncharacterized protein</fullName>
    </submittedName>
</protein>